<dbReference type="GO" id="GO:0005737">
    <property type="term" value="C:cytoplasm"/>
    <property type="evidence" value="ECO:0007669"/>
    <property type="project" value="UniProtKB-ARBA"/>
</dbReference>
<evidence type="ECO:0000256" key="1">
    <source>
        <dbReference type="ARBA" id="ARBA00004141"/>
    </source>
</evidence>
<dbReference type="Pfam" id="PF04178">
    <property type="entry name" value="Got1"/>
    <property type="match status" value="1"/>
</dbReference>
<accession>S9V715</accession>
<evidence type="ECO:0000313" key="10">
    <source>
        <dbReference type="EMBL" id="EPY36588.1"/>
    </source>
</evidence>
<evidence type="ECO:0000256" key="2">
    <source>
        <dbReference type="ARBA" id="ARBA00022448"/>
    </source>
</evidence>
<evidence type="ECO:0000256" key="8">
    <source>
        <dbReference type="RuleBase" id="RU363111"/>
    </source>
</evidence>
<comment type="caution">
    <text evidence="10">The sequence shown here is derived from an EMBL/GenBank/DDBJ whole genome shotgun (WGS) entry which is preliminary data.</text>
</comment>
<dbReference type="GO" id="GO:0012505">
    <property type="term" value="C:endomembrane system"/>
    <property type="evidence" value="ECO:0007669"/>
    <property type="project" value="UniProtKB-ARBA"/>
</dbReference>
<dbReference type="GO" id="GO:0015031">
    <property type="term" value="P:protein transport"/>
    <property type="evidence" value="ECO:0007669"/>
    <property type="project" value="UniProtKB-KW"/>
</dbReference>
<evidence type="ECO:0000313" key="11">
    <source>
        <dbReference type="Proteomes" id="UP000015354"/>
    </source>
</evidence>
<feature type="transmembrane region" description="Helical" evidence="8">
    <location>
        <begin position="57"/>
        <end position="78"/>
    </location>
</feature>
<dbReference type="GO" id="GO:0016192">
    <property type="term" value="P:vesicle-mediated transport"/>
    <property type="evidence" value="ECO:0007669"/>
    <property type="project" value="InterPro"/>
</dbReference>
<feature type="transmembrane region" description="Helical" evidence="8">
    <location>
        <begin position="33"/>
        <end position="51"/>
    </location>
</feature>
<dbReference type="EMBL" id="ATMH01000506">
    <property type="protein sequence ID" value="EPY36588.1"/>
    <property type="molecule type" value="Genomic_DNA"/>
</dbReference>
<dbReference type="GO" id="GO:0016020">
    <property type="term" value="C:membrane"/>
    <property type="evidence" value="ECO:0007669"/>
    <property type="project" value="UniProtKB-SubCell"/>
</dbReference>
<keyword evidence="11" id="KW-1185">Reference proteome</keyword>
<evidence type="ECO:0000256" key="3">
    <source>
        <dbReference type="ARBA" id="ARBA00022692"/>
    </source>
</evidence>
<evidence type="ECO:0000256" key="4">
    <source>
        <dbReference type="ARBA" id="ARBA00022927"/>
    </source>
</evidence>
<reference evidence="10 11" key="1">
    <citation type="journal article" date="2013" name="PLoS ONE">
        <title>Predicting the Proteins of Angomonas deanei, Strigomonas culicis and Their Respective Endosymbionts Reveals New Aspects of the Trypanosomatidae Family.</title>
        <authorList>
            <person name="Motta M.C."/>
            <person name="Martins A.C."/>
            <person name="de Souza S.S."/>
            <person name="Catta-Preta C.M."/>
            <person name="Silva R."/>
            <person name="Klein C.C."/>
            <person name="de Almeida L.G."/>
            <person name="de Lima Cunha O."/>
            <person name="Ciapina L.P."/>
            <person name="Brocchi M."/>
            <person name="Colabardini A.C."/>
            <person name="de Araujo Lima B."/>
            <person name="Machado C.R."/>
            <person name="de Almeida Soares C.M."/>
            <person name="Probst C.M."/>
            <person name="de Menezes C.B."/>
            <person name="Thompson C.E."/>
            <person name="Bartholomeu D.C."/>
            <person name="Gradia D.F."/>
            <person name="Pavoni D.P."/>
            <person name="Grisard E.C."/>
            <person name="Fantinatti-Garboggini F."/>
            <person name="Marchini F.K."/>
            <person name="Rodrigues-Luiz G.F."/>
            <person name="Wagner G."/>
            <person name="Goldman G.H."/>
            <person name="Fietto J.L."/>
            <person name="Elias M.C."/>
            <person name="Goldman M.H."/>
            <person name="Sagot M.F."/>
            <person name="Pereira M."/>
            <person name="Stoco P.H."/>
            <person name="de Mendonca-Neto R.P."/>
            <person name="Teixeira S.M."/>
            <person name="Maciel T.E."/>
            <person name="de Oliveira Mendes T.A."/>
            <person name="Urmenyi T.P."/>
            <person name="de Souza W."/>
            <person name="Schenkman S."/>
            <person name="de Vasconcelos A.T."/>
        </authorList>
    </citation>
    <scope>NUCLEOTIDE SEQUENCE [LARGE SCALE GENOMIC DNA]</scope>
</reference>
<keyword evidence="5 8" id="KW-1133">Transmembrane helix</keyword>
<evidence type="ECO:0000313" key="9">
    <source>
        <dbReference type="EMBL" id="EPY29584.1"/>
    </source>
</evidence>
<organism evidence="10 11">
    <name type="scientific">Strigomonas culicis</name>
    <dbReference type="NCBI Taxonomy" id="28005"/>
    <lineage>
        <taxon>Eukaryota</taxon>
        <taxon>Discoba</taxon>
        <taxon>Euglenozoa</taxon>
        <taxon>Kinetoplastea</taxon>
        <taxon>Metakinetoplastina</taxon>
        <taxon>Trypanosomatida</taxon>
        <taxon>Trypanosomatidae</taxon>
        <taxon>Strigomonadinae</taxon>
        <taxon>Strigomonas</taxon>
    </lineage>
</organism>
<comment type="caution">
    <text evidence="8">Lacks conserved residue(s) required for the propagation of feature annotation.</text>
</comment>
<reference evidence="10" key="2">
    <citation type="submission" date="2013-03" db="EMBL/GenBank/DDBJ databases">
        <authorList>
            <person name="Motta M.C.M."/>
            <person name="Martins A.C.A."/>
            <person name="Preta C.M.C.C."/>
            <person name="Silva R."/>
            <person name="de Souza S.S."/>
            <person name="Klein C.C."/>
            <person name="de Almeida L.G.P."/>
            <person name="Cunha O.L."/>
            <person name="Colabardini A.C."/>
            <person name="Lima B.A."/>
            <person name="Machado C.R."/>
            <person name="Soares C.M.A."/>
            <person name="de Menezes C.B.A."/>
            <person name="Bartolomeu D.C."/>
            <person name="Grisard E.C."/>
            <person name="Fantinatti-Garboggini F."/>
            <person name="Rodrigues-Luiz G.F."/>
            <person name="Wagner G."/>
            <person name="Goldman G.H."/>
            <person name="Fietto J.L.R."/>
            <person name="Ciapina L.P."/>
            <person name="Brocchi M."/>
            <person name="Elias M.C."/>
            <person name="Goldman M.H.S."/>
            <person name="Sagot M.-F."/>
            <person name="Pereira M."/>
            <person name="Stoco P.H."/>
            <person name="Teixeira S.M.R."/>
            <person name="de Mendonca-Neto R.P."/>
            <person name="Maciel T.E.F."/>
            <person name="Mendes T.A.O."/>
            <person name="Urmenyi T.P."/>
            <person name="Teixeira M.M.G."/>
            <person name="de Camargo E.F.P."/>
            <person name="de Sousa W."/>
            <person name="Schenkman S."/>
            <person name="de Vasconcelos A.T.R."/>
        </authorList>
    </citation>
    <scope>NUCLEOTIDE SEQUENCE</scope>
</reference>
<feature type="transmembrane region" description="Helical" evidence="8">
    <location>
        <begin position="99"/>
        <end position="128"/>
    </location>
</feature>
<dbReference type="EMBL" id="ATMH01004437">
    <property type="protein sequence ID" value="EPY29584.1"/>
    <property type="molecule type" value="Genomic_DNA"/>
</dbReference>
<gene>
    <name evidence="10" type="ORF">STCU_00506</name>
    <name evidence="9" type="ORF">STCU_04437</name>
</gene>
<name>S9V715_9TRYP</name>
<comment type="subcellular location">
    <subcellularLocation>
        <location evidence="1 8">Membrane</location>
        <topology evidence="1 8">Multi-pass membrane protein</topology>
    </subcellularLocation>
</comment>
<dbReference type="OrthoDB" id="73614at2759"/>
<comment type="similarity">
    <text evidence="7 8">Belongs to the SFT2 family.</text>
</comment>
<dbReference type="InterPro" id="IPR011691">
    <property type="entry name" value="Vesicle_transpt_SFT2"/>
</dbReference>
<comment type="function">
    <text evidence="8">May be involved in fusion of retrograde transport vesicles derived from an endocytic compartment with the Golgi complex.</text>
</comment>
<dbReference type="PANTHER" id="PTHR23137">
    <property type="entry name" value="VESICLE TRANSPORT PROTEIN-RELATED"/>
    <property type="match status" value="1"/>
</dbReference>
<proteinExistence type="inferred from homology"/>
<protein>
    <recommendedName>
        <fullName evidence="8">Vesicle transport protein</fullName>
    </recommendedName>
</protein>
<evidence type="ECO:0000256" key="6">
    <source>
        <dbReference type="ARBA" id="ARBA00023136"/>
    </source>
</evidence>
<evidence type="ECO:0000256" key="5">
    <source>
        <dbReference type="ARBA" id="ARBA00022989"/>
    </source>
</evidence>
<keyword evidence="2 8" id="KW-0813">Transport</keyword>
<dbReference type="AlphaFoldDB" id="S9V715"/>
<keyword evidence="4 8" id="KW-0653">Protein transport</keyword>
<dbReference type="PANTHER" id="PTHR23137:SF38">
    <property type="entry name" value="VESICLE TRANSPORT PROTEIN"/>
    <property type="match status" value="1"/>
</dbReference>
<keyword evidence="3 8" id="KW-0812">Transmembrane</keyword>
<sequence length="153" mass="17635">MSTPIDITADFNAQVEEQDQLLKGLSWRQRMEGFLIFFSLGAFATVLSYIALYTGRYWKYTVLSTLGSIMSLCSTTIVMGPEAQKRYMFDEYRRTASCLYLVSLFLTLIFAFVFKSVFICLLCGIFQYGCLIWYSLSYVPYGRETVLLLLSRN</sequence>
<evidence type="ECO:0000256" key="7">
    <source>
        <dbReference type="ARBA" id="ARBA00025800"/>
    </source>
</evidence>
<dbReference type="Proteomes" id="UP000015354">
    <property type="component" value="Unassembled WGS sequence"/>
</dbReference>
<dbReference type="InterPro" id="IPR007305">
    <property type="entry name" value="Vesicle_transpt_Got1/SFT2"/>
</dbReference>
<keyword evidence="6 8" id="KW-0472">Membrane</keyword>